<evidence type="ECO:0000256" key="2">
    <source>
        <dbReference type="SAM" id="Phobius"/>
    </source>
</evidence>
<dbReference type="AlphaFoldDB" id="A0A366DHB7"/>
<keyword evidence="4" id="KW-1185">Reference proteome</keyword>
<organism evidence="3 4">
    <name type="scientific">Nocardia puris</name>
    <dbReference type="NCBI Taxonomy" id="208602"/>
    <lineage>
        <taxon>Bacteria</taxon>
        <taxon>Bacillati</taxon>
        <taxon>Actinomycetota</taxon>
        <taxon>Actinomycetes</taxon>
        <taxon>Mycobacteriales</taxon>
        <taxon>Nocardiaceae</taxon>
        <taxon>Nocardia</taxon>
    </lineage>
</organism>
<feature type="transmembrane region" description="Helical" evidence="2">
    <location>
        <begin position="139"/>
        <end position="161"/>
    </location>
</feature>
<feature type="transmembrane region" description="Helical" evidence="2">
    <location>
        <begin position="63"/>
        <end position="88"/>
    </location>
</feature>
<protein>
    <recommendedName>
        <fullName evidence="5">Permease</fullName>
    </recommendedName>
</protein>
<feature type="region of interest" description="Disordered" evidence="1">
    <location>
        <begin position="171"/>
        <end position="200"/>
    </location>
</feature>
<feature type="compositionally biased region" description="Low complexity" evidence="1">
    <location>
        <begin position="188"/>
        <end position="200"/>
    </location>
</feature>
<comment type="caution">
    <text evidence="3">The sequence shown here is derived from an EMBL/GenBank/DDBJ whole genome shotgun (WGS) entry which is preliminary data.</text>
</comment>
<dbReference type="RefSeq" id="WP_067514181.1">
    <property type="nucleotide sequence ID" value="NZ_CP107943.1"/>
</dbReference>
<feature type="transmembrane region" description="Helical" evidence="2">
    <location>
        <begin position="21"/>
        <end position="43"/>
    </location>
</feature>
<reference evidence="3 4" key="1">
    <citation type="submission" date="2018-06" db="EMBL/GenBank/DDBJ databases">
        <title>Genomic Encyclopedia of Type Strains, Phase IV (KMG-IV): sequencing the most valuable type-strain genomes for metagenomic binning, comparative biology and taxonomic classification.</title>
        <authorList>
            <person name="Goeker M."/>
        </authorList>
    </citation>
    <scope>NUCLEOTIDE SEQUENCE [LARGE SCALE GENOMIC DNA]</scope>
    <source>
        <strain evidence="3 4">DSM 44599</strain>
    </source>
</reference>
<feature type="transmembrane region" description="Helical" evidence="2">
    <location>
        <begin position="95"/>
        <end position="119"/>
    </location>
</feature>
<evidence type="ECO:0008006" key="5">
    <source>
        <dbReference type="Google" id="ProtNLM"/>
    </source>
</evidence>
<proteinExistence type="predicted"/>
<accession>A0A366DHB7</accession>
<evidence type="ECO:0000313" key="4">
    <source>
        <dbReference type="Proteomes" id="UP000252586"/>
    </source>
</evidence>
<dbReference type="Proteomes" id="UP000252586">
    <property type="component" value="Unassembled WGS sequence"/>
</dbReference>
<name>A0A366DHB7_9NOCA</name>
<dbReference type="EMBL" id="QNRE01000007">
    <property type="protein sequence ID" value="RBO89386.1"/>
    <property type="molecule type" value="Genomic_DNA"/>
</dbReference>
<evidence type="ECO:0000313" key="3">
    <source>
        <dbReference type="EMBL" id="RBO89386.1"/>
    </source>
</evidence>
<dbReference type="STRING" id="1210090.GCA_001613185_06592"/>
<keyword evidence="2" id="KW-1133">Transmembrane helix</keyword>
<gene>
    <name evidence="3" type="ORF">DFR74_10763</name>
</gene>
<keyword evidence="2" id="KW-0472">Membrane</keyword>
<sequence length="200" mass="21404">MTSSEVLPADRKPTATVWRNRIIGGLALVVVLVIAYFILAAFIPRWWAQRLAEMVNGSFSKGIGWGLFFGGLTTAISLFLLLFAVVVWRKRAGRFFAGAAVVVALLVAVPNLMTLTIVLGNSNAAHAGERILDVDAPAFRGAALVGALIAAAVFLVAVFFVTRRTLRRRKAEKQLEAGKPVTPPPAATAPETPAPRADQM</sequence>
<evidence type="ECO:0000256" key="1">
    <source>
        <dbReference type="SAM" id="MobiDB-lite"/>
    </source>
</evidence>
<keyword evidence="2" id="KW-0812">Transmembrane</keyword>